<organism evidence="6 7">
    <name type="scientific">Tigriopus californicus</name>
    <name type="common">Marine copepod</name>
    <dbReference type="NCBI Taxonomy" id="6832"/>
    <lineage>
        <taxon>Eukaryota</taxon>
        <taxon>Metazoa</taxon>
        <taxon>Ecdysozoa</taxon>
        <taxon>Arthropoda</taxon>
        <taxon>Crustacea</taxon>
        <taxon>Multicrustacea</taxon>
        <taxon>Hexanauplia</taxon>
        <taxon>Copepoda</taxon>
        <taxon>Harpacticoida</taxon>
        <taxon>Harpacticidae</taxon>
        <taxon>Tigriopus</taxon>
    </lineage>
</organism>
<dbReference type="GO" id="GO:0006261">
    <property type="term" value="P:DNA-templated DNA replication"/>
    <property type="evidence" value="ECO:0007669"/>
    <property type="project" value="TreeGrafter"/>
</dbReference>
<dbReference type="PANTHER" id="PTHR13489">
    <property type="entry name" value="MINI-CHROMOSOME MAINTENANCE COMPLEX-BINDING PROTEIN"/>
    <property type="match status" value="1"/>
</dbReference>
<comment type="caution">
    <text evidence="6">The sequence shown here is derived from an EMBL/GenBank/DDBJ whole genome shotgun (WGS) entry which is preliminary data.</text>
</comment>
<dbReference type="STRING" id="6832.A0A553N7J5"/>
<proteinExistence type="inferred from homology"/>
<evidence type="ECO:0000256" key="2">
    <source>
        <dbReference type="ARBA" id="ARBA00007925"/>
    </source>
</evidence>
<comment type="subcellular location">
    <subcellularLocation>
        <location evidence="1">Nucleus</location>
    </subcellularLocation>
</comment>
<sequence length="647" mass="72891">MSEAQLITSLASHTVFSSVSSVSSSTMPAGIPDWRLNPWQWVDQIVEKSQSSPNSVSWSDQVDEFFDSKLQTPGVWHELPSLNDTPDGQLVRFRAMVQDNFETELYLSQFRVRDLNSGRIRWVTSKYRDLVACGPREELLSDESDQVVHGERQSFYCVSVPGEAAWAAEGFRRRSDSASPIPSTSKMGNHLKRRNTVDDAMEMAESEESSKRIRTQAHPNGAASDSTTGSNNSLSLNLPLPDAQGKAAIIKFYNSNASFSINDVYEFVGIISLDPSLASMPHEGDMEQDYFEQFNQQERLVQSPPPSLIPRLHVIKQKVVLHSNPNLTEMSTVVPESATESFLKCRDSLHDILKKVLLGDGLAADYLMCHLMAKIYKRQHGLVLGKFALNVFAVPMEQNYTHRLTTFLQQLISKSHYLALTIEALNKLSFFPKKDHHANRLISGMLQLSKHTHLILDETKMNQGQLTPEGLNNLKALGNLISWQKVDYDFSFHQLPFESDCPCLILSEGRTMLPSDFQLLLKPTVEVTPASIDESLLSANAALSSEILTHLRNFLTQARFLDWKLTADIEAGIEQDFVQLRAEDPTKFTPEDLHDHLVLAKLMSQSYGLNNLDHHVWTKVKAMELERKERLVHLPPRNRNGGLLGQE</sequence>
<feature type="compositionally biased region" description="Polar residues" evidence="5">
    <location>
        <begin position="177"/>
        <end position="187"/>
    </location>
</feature>
<name>A0A553N7J5_TIGCA</name>
<reference evidence="6 7" key="1">
    <citation type="journal article" date="2018" name="Nat. Ecol. Evol.">
        <title>Genomic signatures of mitonuclear coevolution across populations of Tigriopus californicus.</title>
        <authorList>
            <person name="Barreto F.S."/>
            <person name="Watson E.T."/>
            <person name="Lima T.G."/>
            <person name="Willett C.S."/>
            <person name="Edmands S."/>
            <person name="Li W."/>
            <person name="Burton R.S."/>
        </authorList>
    </citation>
    <scope>NUCLEOTIDE SEQUENCE [LARGE SCALE GENOMIC DNA]</scope>
    <source>
        <strain evidence="6 7">San Diego</strain>
    </source>
</reference>
<dbReference type="InterPro" id="IPR019140">
    <property type="entry name" value="MCM_complex-bd"/>
</dbReference>
<dbReference type="OMA" id="EEHTEMI"/>
<dbReference type="AlphaFoldDB" id="A0A553N7J5"/>
<evidence type="ECO:0000313" key="7">
    <source>
        <dbReference type="Proteomes" id="UP000318571"/>
    </source>
</evidence>
<keyword evidence="7" id="KW-1185">Reference proteome</keyword>
<evidence type="ECO:0000256" key="1">
    <source>
        <dbReference type="ARBA" id="ARBA00004123"/>
    </source>
</evidence>
<dbReference type="Proteomes" id="UP000318571">
    <property type="component" value="Chromosome 8"/>
</dbReference>
<evidence type="ECO:0000256" key="4">
    <source>
        <dbReference type="ARBA" id="ARBA00023242"/>
    </source>
</evidence>
<protein>
    <recommendedName>
        <fullName evidence="3">Mini-chromosome maintenance complex-binding protein</fullName>
    </recommendedName>
</protein>
<comment type="similarity">
    <text evidence="2">Belongs to the MCMBP family.</text>
</comment>
<feature type="region of interest" description="Disordered" evidence="5">
    <location>
        <begin position="171"/>
        <end position="234"/>
    </location>
</feature>
<keyword evidence="4" id="KW-0539">Nucleus</keyword>
<accession>A0A553N7J5</accession>
<gene>
    <name evidence="6" type="ORF">TCAL_09532</name>
</gene>
<dbReference type="GO" id="GO:0005634">
    <property type="term" value="C:nucleus"/>
    <property type="evidence" value="ECO:0007669"/>
    <property type="project" value="UniProtKB-SubCell"/>
</dbReference>
<dbReference type="EMBL" id="VCGU01000459">
    <property type="protein sequence ID" value="TRY61401.1"/>
    <property type="molecule type" value="Genomic_DNA"/>
</dbReference>
<evidence type="ECO:0000256" key="3">
    <source>
        <dbReference type="ARBA" id="ARBA00015405"/>
    </source>
</evidence>
<dbReference type="Pfam" id="PF09739">
    <property type="entry name" value="MCM_bind"/>
    <property type="match status" value="1"/>
</dbReference>
<dbReference type="GO" id="GO:0003682">
    <property type="term" value="F:chromatin binding"/>
    <property type="evidence" value="ECO:0007669"/>
    <property type="project" value="TreeGrafter"/>
</dbReference>
<evidence type="ECO:0000313" key="6">
    <source>
        <dbReference type="EMBL" id="TRY61401.1"/>
    </source>
</evidence>
<evidence type="ECO:0000256" key="5">
    <source>
        <dbReference type="SAM" id="MobiDB-lite"/>
    </source>
</evidence>
<dbReference type="PANTHER" id="PTHR13489:SF0">
    <property type="entry name" value="MINI-CHROMOSOME MAINTENANCE COMPLEX-BINDING PROTEIN"/>
    <property type="match status" value="1"/>
</dbReference>